<dbReference type="PANTHER" id="PTHR19848:SF0">
    <property type="entry name" value="NOTCHLESS PROTEIN HOMOLOG 1"/>
    <property type="match status" value="1"/>
</dbReference>
<keyword evidence="7" id="KW-1185">Reference proteome</keyword>
<dbReference type="InterPro" id="IPR036322">
    <property type="entry name" value="WD40_repeat_dom_sf"/>
</dbReference>
<dbReference type="InterPro" id="IPR015943">
    <property type="entry name" value="WD40/YVTN_repeat-like_dom_sf"/>
</dbReference>
<dbReference type="AlphaFoldDB" id="A0AAN9RFF6"/>
<dbReference type="PANTHER" id="PTHR19848">
    <property type="entry name" value="WD40 REPEAT PROTEIN"/>
    <property type="match status" value="1"/>
</dbReference>
<evidence type="ECO:0000313" key="7">
    <source>
        <dbReference type="Proteomes" id="UP001374584"/>
    </source>
</evidence>
<dbReference type="PROSITE" id="PS50082">
    <property type="entry name" value="WD_REPEATS_2"/>
    <property type="match status" value="2"/>
</dbReference>
<evidence type="ECO:0000256" key="3">
    <source>
        <dbReference type="ARBA" id="ARBA00022737"/>
    </source>
</evidence>
<dbReference type="EMBL" id="JAYMYR010000005">
    <property type="protein sequence ID" value="KAK7364518.1"/>
    <property type="molecule type" value="Genomic_DNA"/>
</dbReference>
<dbReference type="Gene3D" id="2.130.10.10">
    <property type="entry name" value="YVTN repeat-like/Quinoprotein amine dehydrogenase"/>
    <property type="match status" value="1"/>
</dbReference>
<organism evidence="6 7">
    <name type="scientific">Phaseolus coccineus</name>
    <name type="common">Scarlet runner bean</name>
    <name type="synonym">Phaseolus multiflorus</name>
    <dbReference type="NCBI Taxonomy" id="3886"/>
    <lineage>
        <taxon>Eukaryota</taxon>
        <taxon>Viridiplantae</taxon>
        <taxon>Streptophyta</taxon>
        <taxon>Embryophyta</taxon>
        <taxon>Tracheophyta</taxon>
        <taxon>Spermatophyta</taxon>
        <taxon>Magnoliopsida</taxon>
        <taxon>eudicotyledons</taxon>
        <taxon>Gunneridae</taxon>
        <taxon>Pentapetalae</taxon>
        <taxon>rosids</taxon>
        <taxon>fabids</taxon>
        <taxon>Fabales</taxon>
        <taxon>Fabaceae</taxon>
        <taxon>Papilionoideae</taxon>
        <taxon>50 kb inversion clade</taxon>
        <taxon>NPAAA clade</taxon>
        <taxon>indigoferoid/millettioid clade</taxon>
        <taxon>Phaseoleae</taxon>
        <taxon>Phaseolus</taxon>
    </lineage>
</organism>
<proteinExistence type="predicted"/>
<evidence type="ECO:0000256" key="5">
    <source>
        <dbReference type="PROSITE-ProRule" id="PRU00221"/>
    </source>
</evidence>
<dbReference type="SMART" id="SM00320">
    <property type="entry name" value="WD40"/>
    <property type="match status" value="2"/>
</dbReference>
<gene>
    <name evidence="6" type="ORF">VNO80_13247</name>
</gene>
<keyword evidence="2 5" id="KW-0853">WD repeat</keyword>
<keyword evidence="4" id="KW-0539">Nucleus</keyword>
<feature type="repeat" description="WD" evidence="5">
    <location>
        <begin position="57"/>
        <end position="90"/>
    </location>
</feature>
<evidence type="ECO:0000313" key="6">
    <source>
        <dbReference type="EMBL" id="KAK7364518.1"/>
    </source>
</evidence>
<dbReference type="Pfam" id="PF00400">
    <property type="entry name" value="WD40"/>
    <property type="match status" value="2"/>
</dbReference>
<dbReference type="Proteomes" id="UP001374584">
    <property type="component" value="Unassembled WGS sequence"/>
</dbReference>
<keyword evidence="3" id="KW-0677">Repeat</keyword>
<evidence type="ECO:0000256" key="2">
    <source>
        <dbReference type="ARBA" id="ARBA00022574"/>
    </source>
</evidence>
<sequence>MAVADRSTGKFGAAFRGHVGPVYQMSWSVDSRLLLSGSRDSTLKVWDIRTRKLKQDLPGHSDEVFSVDWSPNGEKVASGGKDKVLKLWMG</sequence>
<dbReference type="PROSITE" id="PS50294">
    <property type="entry name" value="WD_REPEATS_REGION"/>
    <property type="match status" value="2"/>
</dbReference>
<dbReference type="GO" id="GO:0000027">
    <property type="term" value="P:ribosomal large subunit assembly"/>
    <property type="evidence" value="ECO:0007669"/>
    <property type="project" value="TreeGrafter"/>
</dbReference>
<protein>
    <submittedName>
        <fullName evidence="6">Uncharacterized protein</fullName>
    </submittedName>
</protein>
<feature type="repeat" description="WD" evidence="5">
    <location>
        <begin position="15"/>
        <end position="56"/>
    </location>
</feature>
<evidence type="ECO:0000256" key="1">
    <source>
        <dbReference type="ARBA" id="ARBA00004123"/>
    </source>
</evidence>
<dbReference type="GO" id="GO:0005730">
    <property type="term" value="C:nucleolus"/>
    <property type="evidence" value="ECO:0007669"/>
    <property type="project" value="TreeGrafter"/>
</dbReference>
<dbReference type="InterPro" id="IPR001680">
    <property type="entry name" value="WD40_rpt"/>
</dbReference>
<evidence type="ECO:0000256" key="4">
    <source>
        <dbReference type="ARBA" id="ARBA00023242"/>
    </source>
</evidence>
<reference evidence="6 7" key="1">
    <citation type="submission" date="2024-01" db="EMBL/GenBank/DDBJ databases">
        <title>The genomes of 5 underutilized Papilionoideae crops provide insights into root nodulation and disease resistanc.</title>
        <authorList>
            <person name="Jiang F."/>
        </authorList>
    </citation>
    <scope>NUCLEOTIDE SEQUENCE [LARGE SCALE GENOMIC DNA]</scope>
    <source>
        <strain evidence="6">JINMINGXINNONG_FW02</strain>
        <tissue evidence="6">Leaves</tissue>
    </source>
</reference>
<name>A0AAN9RFF6_PHACN</name>
<dbReference type="PROSITE" id="PS00678">
    <property type="entry name" value="WD_REPEATS_1"/>
    <property type="match status" value="1"/>
</dbReference>
<comment type="caution">
    <text evidence="6">The sequence shown here is derived from an EMBL/GenBank/DDBJ whole genome shotgun (WGS) entry which is preliminary data.</text>
</comment>
<dbReference type="InterPro" id="IPR001632">
    <property type="entry name" value="WD40_G-protein_beta-like"/>
</dbReference>
<dbReference type="SUPFAM" id="SSF50978">
    <property type="entry name" value="WD40 repeat-like"/>
    <property type="match status" value="1"/>
</dbReference>
<dbReference type="PRINTS" id="PR00319">
    <property type="entry name" value="GPROTEINB"/>
</dbReference>
<dbReference type="InterPro" id="IPR019775">
    <property type="entry name" value="WD40_repeat_CS"/>
</dbReference>
<comment type="subcellular location">
    <subcellularLocation>
        <location evidence="1">Nucleus</location>
    </subcellularLocation>
</comment>
<accession>A0AAN9RFF6</accession>